<gene>
    <name evidence="1" type="ORF">I4F81_005918</name>
</gene>
<name>A0ACC3C0S5_PYRYE</name>
<dbReference type="EMBL" id="CM020619">
    <property type="protein sequence ID" value="KAK1863361.1"/>
    <property type="molecule type" value="Genomic_DNA"/>
</dbReference>
<proteinExistence type="predicted"/>
<keyword evidence="2" id="KW-1185">Reference proteome</keyword>
<organism evidence="1 2">
    <name type="scientific">Pyropia yezoensis</name>
    <name type="common">Susabi-nori</name>
    <name type="synonym">Porphyra yezoensis</name>
    <dbReference type="NCBI Taxonomy" id="2788"/>
    <lineage>
        <taxon>Eukaryota</taxon>
        <taxon>Rhodophyta</taxon>
        <taxon>Bangiophyceae</taxon>
        <taxon>Bangiales</taxon>
        <taxon>Bangiaceae</taxon>
        <taxon>Pyropia</taxon>
    </lineage>
</organism>
<reference evidence="1" key="1">
    <citation type="submission" date="2019-11" db="EMBL/GenBank/DDBJ databases">
        <title>Nori genome reveals adaptations in red seaweeds to the harsh intertidal environment.</title>
        <authorList>
            <person name="Wang D."/>
            <person name="Mao Y."/>
        </authorList>
    </citation>
    <scope>NUCLEOTIDE SEQUENCE</scope>
    <source>
        <tissue evidence="1">Gametophyte</tissue>
    </source>
</reference>
<accession>A0ACC3C0S5</accession>
<sequence length="908" mass="92914">MVLAGPGSGKTRVLTARAAYLAAAAGVPPSSMLAVTFTNKAAAEMGERLGRLLAPQRGDARDSGGGGDGGGAGGDGGEGGGGSGSGAPPRQRAPRGATVATLHSMSCRWLRQYGSAIGVPPTYAVLAADDSRRLVAAVIKDAGLDPLVVRPRAVAAAISYAKNVSPLGDGGQDGWLAAIPKTLPQGRSLATAYWARCRELVALDFDDLLLAARWLLWAAPDVRAALQARYRHVLVDEWQDLNVVQYDILRLLASPAMQVARGGGGGGGALPAPPSTFCVGDFDQLLYSWRGARAENGTTFPADFGTPAAPVARFELSANYRSTGVITAVGSALIAGNPGRGGRAPMRSIRGVSPSTPRVVVVPASDARTEAAYVVARARGLVRSGEVPSYGSIAVMYRSNVASRALEEALVAGGDVPYRLTGGVRFYERREVRDLCAYLRLASSTADGVAFARVVNVPPRRIGDKTLEALDAYAASAGEGGTPVGVAHAVRLLVAAAAAGEAVPLRKAAVAQLGSFVAVIDGLTVAAAAGASVGDLLDQTLAAVGYQEYLATAPFPDVKGVPDGEARQQRWANVLELRSVAHEATSLADFLDEAALMAGDTPDDTATAGGGGASTPRLSLMTLHASKGLEFEAVFLVGLEEGSLPAYSAIVAAGDGQSGGLEEERRLAYVGVTRARTRLYLCFKRRRMTVVRGGAAPDDMDGDASDPDGGGGGGSRMVMLPTEPSRFLADLAPSLVEVADVATGGVVREDEGAAAALDGRRAWEVDPAADRRGVVSSGGGGGGGGGDALGGRAGGWAAAARGGRPTRQSTAAATGVATDRRVAARRRPAGASRAPRGRPPSAASSTGGGSPRPALAWTEGAFVRCPVRERGLIMRVDAATGEMDVYWLRSASTETMGVGGRQGLTLTR</sequence>
<dbReference type="Proteomes" id="UP000798662">
    <property type="component" value="Chromosome 2"/>
</dbReference>
<protein>
    <submittedName>
        <fullName evidence="1">Uncharacterized protein</fullName>
    </submittedName>
</protein>
<evidence type="ECO:0000313" key="2">
    <source>
        <dbReference type="Proteomes" id="UP000798662"/>
    </source>
</evidence>
<comment type="caution">
    <text evidence="1">The sequence shown here is derived from an EMBL/GenBank/DDBJ whole genome shotgun (WGS) entry which is preliminary data.</text>
</comment>
<evidence type="ECO:0000313" key="1">
    <source>
        <dbReference type="EMBL" id="KAK1863361.1"/>
    </source>
</evidence>